<dbReference type="InterPro" id="IPR006059">
    <property type="entry name" value="SBP"/>
</dbReference>
<keyword evidence="3" id="KW-1185">Reference proteome</keyword>
<dbReference type="EMBL" id="CP118247">
    <property type="protein sequence ID" value="WDR07459.1"/>
    <property type="molecule type" value="Genomic_DNA"/>
</dbReference>
<dbReference type="Gene3D" id="3.40.190.10">
    <property type="entry name" value="Periplasmic binding protein-like II"/>
    <property type="match status" value="2"/>
</dbReference>
<reference evidence="2 3" key="1">
    <citation type="submission" date="2023-02" db="EMBL/GenBank/DDBJ databases">
        <title>Devosia chondri sp. nov., isolated from the phycosphere of marine algae.</title>
        <authorList>
            <person name="Kim J.M."/>
            <person name="Lee J.K."/>
            <person name="Choi B.J."/>
            <person name="Bayburt H."/>
            <person name="Jeon C.O."/>
        </authorList>
    </citation>
    <scope>NUCLEOTIDE SEQUENCE [LARGE SCALE GENOMIC DNA]</scope>
    <source>
        <strain evidence="2 3">G2-5</strain>
    </source>
</reference>
<evidence type="ECO:0000313" key="2">
    <source>
        <dbReference type="EMBL" id="WDR07459.1"/>
    </source>
</evidence>
<accession>A0ABY7Z1X0</accession>
<protein>
    <submittedName>
        <fullName evidence="2">Extracellular solute-binding protein</fullName>
    </submittedName>
</protein>
<dbReference type="Pfam" id="PF13416">
    <property type="entry name" value="SBP_bac_8"/>
    <property type="match status" value="1"/>
</dbReference>
<dbReference type="Proteomes" id="UP001222118">
    <property type="component" value="Chromosome"/>
</dbReference>
<sequence>MLKANCCDEPNTMLALNWDNSVDAALKTGDAAYVLMGMWLNTRAKTEYGETPGVDYSIFQFPEMGMGHDDVSMVDSKEFNLLSTAKNVDGAAAFMTYMLSKDATAILAEYGMASPSTDADVAAYDPVIQKSVEAVSAANEVQFVLGDLLPGDLGGEYRVQIQKFLMDPSDENIDAITAAIEAVAVNAY</sequence>
<evidence type="ECO:0000256" key="1">
    <source>
        <dbReference type="ARBA" id="ARBA00022764"/>
    </source>
</evidence>
<proteinExistence type="predicted"/>
<evidence type="ECO:0000313" key="3">
    <source>
        <dbReference type="Proteomes" id="UP001222118"/>
    </source>
</evidence>
<gene>
    <name evidence="2" type="ORF">PSQ90_02880</name>
</gene>
<dbReference type="SUPFAM" id="SSF53850">
    <property type="entry name" value="Periplasmic binding protein-like II"/>
    <property type="match status" value="1"/>
</dbReference>
<organism evidence="2 3">
    <name type="scientific">Devosia rhodophyticola</name>
    <dbReference type="NCBI Taxonomy" id="3026423"/>
    <lineage>
        <taxon>Bacteria</taxon>
        <taxon>Pseudomonadati</taxon>
        <taxon>Pseudomonadota</taxon>
        <taxon>Alphaproteobacteria</taxon>
        <taxon>Hyphomicrobiales</taxon>
        <taxon>Devosiaceae</taxon>
        <taxon>Devosia</taxon>
    </lineage>
</organism>
<keyword evidence="1" id="KW-0574">Periplasm</keyword>
<name>A0ABY7Z1X0_9HYPH</name>